<feature type="compositionally biased region" description="Low complexity" evidence="1">
    <location>
        <begin position="46"/>
        <end position="76"/>
    </location>
</feature>
<evidence type="ECO:0000256" key="2">
    <source>
        <dbReference type="SAM" id="SignalP"/>
    </source>
</evidence>
<evidence type="ECO:0000259" key="3">
    <source>
        <dbReference type="Pfam" id="PF05305"/>
    </source>
</evidence>
<feature type="signal peptide" evidence="2">
    <location>
        <begin position="1"/>
        <end position="18"/>
    </location>
</feature>
<feature type="region of interest" description="Disordered" evidence="1">
    <location>
        <begin position="23"/>
        <end position="101"/>
    </location>
</feature>
<keyword evidence="2" id="KW-0732">Signal</keyword>
<dbReference type="InterPro" id="IPR007969">
    <property type="entry name" value="DUF732"/>
</dbReference>
<keyword evidence="5" id="KW-1185">Reference proteome</keyword>
<reference evidence="4 5" key="1">
    <citation type="submission" date="2020-11" db="EMBL/GenBank/DDBJ databases">
        <title>Corynebacterium sp. ZJ-599.</title>
        <authorList>
            <person name="Zhou J."/>
        </authorList>
    </citation>
    <scope>NUCLEOTIDE SEQUENCE [LARGE SCALE GENOMIC DNA]</scope>
    <source>
        <strain evidence="4 5">ZJ-599</strain>
    </source>
</reference>
<sequence length="172" mass="17128">MRRASVAAAVACAAGLLAACGGSATVDNDAPPTSVAPLERGTARVSESASASAESADASSTSASQSAAASTANASAEPVPQDRPAREVTESVAPAAPQQQDQQFLDALAGQGVNVSGVEDQLVAVGQASCNDADSVTVPAIAGQLIEQQRTELDHARLTELLVVQGRGAYCP</sequence>
<evidence type="ECO:0000313" key="4">
    <source>
        <dbReference type="EMBL" id="QPK79010.1"/>
    </source>
</evidence>
<protein>
    <submittedName>
        <fullName evidence="4">DUF732 domain-containing protein</fullName>
    </submittedName>
</protein>
<evidence type="ECO:0000313" key="5">
    <source>
        <dbReference type="Proteomes" id="UP000594681"/>
    </source>
</evidence>
<dbReference type="EMBL" id="CP064954">
    <property type="protein sequence ID" value="QPK79010.1"/>
    <property type="molecule type" value="Genomic_DNA"/>
</dbReference>
<proteinExistence type="predicted"/>
<dbReference type="RefSeq" id="WP_165010594.1">
    <property type="nucleotide sequence ID" value="NZ_CP064954.1"/>
</dbReference>
<accession>A0A7T0KDX9</accession>
<dbReference type="KEGG" id="cliz:G7Y31_11000"/>
<gene>
    <name evidence="4" type="ORF">G7Y31_11000</name>
</gene>
<dbReference type="Pfam" id="PF05305">
    <property type="entry name" value="DUF732"/>
    <property type="match status" value="1"/>
</dbReference>
<dbReference type="PROSITE" id="PS51257">
    <property type="entry name" value="PROKAR_LIPOPROTEIN"/>
    <property type="match status" value="1"/>
</dbReference>
<feature type="chain" id="PRO_5039083900" evidence="2">
    <location>
        <begin position="19"/>
        <end position="172"/>
    </location>
</feature>
<dbReference type="AlphaFoldDB" id="A0A7T0KDX9"/>
<organism evidence="4 5">
    <name type="scientific">Corynebacterium lizhenjunii</name>
    <dbReference type="NCBI Taxonomy" id="2709394"/>
    <lineage>
        <taxon>Bacteria</taxon>
        <taxon>Bacillati</taxon>
        <taxon>Actinomycetota</taxon>
        <taxon>Actinomycetes</taxon>
        <taxon>Mycobacteriales</taxon>
        <taxon>Corynebacteriaceae</taxon>
        <taxon>Corynebacterium</taxon>
    </lineage>
</organism>
<name>A0A7T0KDX9_9CORY</name>
<dbReference type="Proteomes" id="UP000594681">
    <property type="component" value="Chromosome"/>
</dbReference>
<feature type="domain" description="DUF732" evidence="3">
    <location>
        <begin position="100"/>
        <end position="172"/>
    </location>
</feature>
<evidence type="ECO:0000256" key="1">
    <source>
        <dbReference type="SAM" id="MobiDB-lite"/>
    </source>
</evidence>